<sequence length="133" mass="14739">MTANKPNDVRVSRELLERVCLGDASKRATASQLVNAWAAMGEIRSLLAQPADQQGEPDFYEVSGNGVRPGLFYTHPDWAMEDPRYTVTPCWRSSAQPATVKVVLPERRPICCHEDAGFNECLDEVAKLNSCQS</sequence>
<accession>A0A3M6B9C0</accession>
<dbReference type="RefSeq" id="WP_122366109.1">
    <property type="nucleotide sequence ID" value="NZ_RBUQ01000364.1"/>
</dbReference>
<reference evidence="1 2" key="1">
    <citation type="submission" date="2018-08" db="EMBL/GenBank/DDBJ databases">
        <title>Recombination of ecologically and evolutionarily significant loci maintains genetic cohesion in the Pseudomonas syringae species complex.</title>
        <authorList>
            <person name="Dillon M."/>
            <person name="Thakur S."/>
            <person name="Almeida R.N.D."/>
            <person name="Weir B.S."/>
            <person name="Guttman D.S."/>
        </authorList>
    </citation>
    <scope>NUCLEOTIDE SEQUENCE [LARGE SCALE GENOMIC DNA]</scope>
    <source>
        <strain evidence="1 2">ICMP 11281</strain>
    </source>
</reference>
<proteinExistence type="predicted"/>
<dbReference type="AlphaFoldDB" id="A0A3M6B9C0"/>
<dbReference type="Proteomes" id="UP000271631">
    <property type="component" value="Unassembled WGS sequence"/>
</dbReference>
<dbReference type="EMBL" id="RBUQ01000364">
    <property type="protein sequence ID" value="RMV27574.1"/>
    <property type="molecule type" value="Genomic_DNA"/>
</dbReference>
<evidence type="ECO:0000313" key="2">
    <source>
        <dbReference type="Proteomes" id="UP000271631"/>
    </source>
</evidence>
<name>A0A3M6B9C0_PSEYM</name>
<organism evidence="1 2">
    <name type="scientific">Pseudomonas syringae pv. maculicola</name>
    <dbReference type="NCBI Taxonomy" id="59511"/>
    <lineage>
        <taxon>Bacteria</taxon>
        <taxon>Pseudomonadati</taxon>
        <taxon>Pseudomonadota</taxon>
        <taxon>Gammaproteobacteria</taxon>
        <taxon>Pseudomonadales</taxon>
        <taxon>Pseudomonadaceae</taxon>
        <taxon>Pseudomonas</taxon>
    </lineage>
</organism>
<evidence type="ECO:0000313" key="1">
    <source>
        <dbReference type="EMBL" id="RMV27574.1"/>
    </source>
</evidence>
<gene>
    <name evidence="1" type="ORF">ALP13_200041</name>
</gene>
<comment type="caution">
    <text evidence="1">The sequence shown here is derived from an EMBL/GenBank/DDBJ whole genome shotgun (WGS) entry which is preliminary data.</text>
</comment>
<protein>
    <submittedName>
        <fullName evidence="1">Uncharacterized protein</fullName>
    </submittedName>
</protein>